<evidence type="ECO:0000313" key="1">
    <source>
        <dbReference type="EMBL" id="TFW70856.1"/>
    </source>
</evidence>
<keyword evidence="2" id="KW-1185">Reference proteome</keyword>
<sequence>MPASSVLAYLLSKASIREEALPLEALVCSQSRLVPMPDYPIAAIAAAEDGLDVGTDYWLRADPVHLVLQRDSFSLNEPCPLAVSRAHAQAMIASFNAHFAQDGLKFCLGESGAWYVSLAQPPQIKTALPAMAMGKNIAHFMPQGGASGQWVAYLNEVQMLLHAHVANTEREGAGEVAVNSIWLSGGGVMSAPASVKPDSDIDCLAGNSTLYQGLAKRSGLMYHGISASLQTLMSQVAGHAHVRVQLAQGLLSAENSLQPLLNGLKNGSITQLVLNLACYEKTLVATIKPLDLYKFWRTTKPMSAYLL</sequence>
<reference evidence="1 2" key="1">
    <citation type="submission" date="2018-02" db="EMBL/GenBank/DDBJ databases">
        <title>A novel lanthanide dependent methylotroph, Methylotenera sp. La3113.</title>
        <authorList>
            <person name="Lv H."/>
            <person name="Tani A."/>
        </authorList>
    </citation>
    <scope>NUCLEOTIDE SEQUENCE [LARGE SCALE GENOMIC DNA]</scope>
    <source>
        <strain evidence="1 2">La3113</strain>
    </source>
</reference>
<evidence type="ECO:0000313" key="2">
    <source>
        <dbReference type="Proteomes" id="UP000297706"/>
    </source>
</evidence>
<gene>
    <name evidence="1" type="ORF">C3Y98_09225</name>
</gene>
<organism evidence="1 2">
    <name type="scientific">Methylotenera oryzisoli</name>
    <dbReference type="NCBI Taxonomy" id="2080758"/>
    <lineage>
        <taxon>Bacteria</taxon>
        <taxon>Pseudomonadati</taxon>
        <taxon>Pseudomonadota</taxon>
        <taxon>Betaproteobacteria</taxon>
        <taxon>Nitrosomonadales</taxon>
        <taxon>Methylophilaceae</taxon>
        <taxon>Methylotenera</taxon>
    </lineage>
</organism>
<accession>A0A4Y9VQX6</accession>
<protein>
    <submittedName>
        <fullName evidence="1">Uncharacterized protein</fullName>
    </submittedName>
</protein>
<comment type="caution">
    <text evidence="1">The sequence shown here is derived from an EMBL/GenBank/DDBJ whole genome shotgun (WGS) entry which is preliminary data.</text>
</comment>
<dbReference type="Proteomes" id="UP000297706">
    <property type="component" value="Unassembled WGS sequence"/>
</dbReference>
<name>A0A4Y9VQX6_9PROT</name>
<dbReference type="OrthoDB" id="5295974at2"/>
<dbReference type="EMBL" id="PQVH01000011">
    <property type="protein sequence ID" value="TFW70856.1"/>
    <property type="molecule type" value="Genomic_DNA"/>
</dbReference>
<dbReference type="AlphaFoldDB" id="A0A4Y9VQX6"/>
<proteinExistence type="predicted"/>